<accession>A0A9D1R2I6</accession>
<organism evidence="1 2">
    <name type="scientific">Candidatus Bilophila faecipullorum</name>
    <dbReference type="NCBI Taxonomy" id="2838482"/>
    <lineage>
        <taxon>Bacteria</taxon>
        <taxon>Pseudomonadati</taxon>
        <taxon>Thermodesulfobacteriota</taxon>
        <taxon>Desulfovibrionia</taxon>
        <taxon>Desulfovibrionales</taxon>
        <taxon>Desulfovibrionaceae</taxon>
        <taxon>Bilophila</taxon>
    </lineage>
</organism>
<dbReference type="Proteomes" id="UP000824264">
    <property type="component" value="Unassembled WGS sequence"/>
</dbReference>
<comment type="caution">
    <text evidence="1">The sequence shown here is derived from an EMBL/GenBank/DDBJ whole genome shotgun (WGS) entry which is preliminary data.</text>
</comment>
<dbReference type="EMBL" id="DXGI01000433">
    <property type="protein sequence ID" value="HIW79764.1"/>
    <property type="molecule type" value="Genomic_DNA"/>
</dbReference>
<dbReference type="NCBIfam" id="NF005679">
    <property type="entry name" value="PRK07475.1"/>
    <property type="match status" value="1"/>
</dbReference>
<name>A0A9D1R2I6_9BACT</name>
<dbReference type="Gene3D" id="3.40.50.1860">
    <property type="match status" value="1"/>
</dbReference>
<sequence>MRLRSGYLYYDTPVGILCLDTHFPKPPGQLRNPLTFDFPVVCRVLPGVGAREILAAASDELEAMLVEAARQLERDGVKAIAGSCGFMALYQKAVARAVSVPVLMSSLVQIPLIHTLHGPEARIGVLTAHSGSLTWEHFRHAGVPDGLRPSVVVRGMETSSIFRETILEGRTPYMDTDAVGAAICEAAAALAAETPLDALLLECTDLSAFARGIQEAVGLPVYDINSLVTYAAFCVRRKQWV</sequence>
<dbReference type="AlphaFoldDB" id="A0A9D1R2I6"/>
<reference evidence="1" key="2">
    <citation type="submission" date="2021-04" db="EMBL/GenBank/DDBJ databases">
        <authorList>
            <person name="Gilroy R."/>
        </authorList>
    </citation>
    <scope>NUCLEOTIDE SEQUENCE</scope>
    <source>
        <strain evidence="1">ChiSxjej5B17-1746</strain>
    </source>
</reference>
<proteinExistence type="predicted"/>
<evidence type="ECO:0000313" key="2">
    <source>
        <dbReference type="Proteomes" id="UP000824264"/>
    </source>
</evidence>
<gene>
    <name evidence="1" type="ORF">H9874_11585</name>
</gene>
<dbReference type="InterPro" id="IPR053714">
    <property type="entry name" value="Iso_Racemase_Enz_sf"/>
</dbReference>
<dbReference type="Gene3D" id="3.40.50.12500">
    <property type="match status" value="1"/>
</dbReference>
<evidence type="ECO:0000313" key="1">
    <source>
        <dbReference type="EMBL" id="HIW79764.1"/>
    </source>
</evidence>
<dbReference type="GO" id="GO:0016855">
    <property type="term" value="F:racemase and epimerase activity, acting on amino acids and derivatives"/>
    <property type="evidence" value="ECO:0007669"/>
    <property type="project" value="InterPro"/>
</dbReference>
<reference evidence="1" key="1">
    <citation type="journal article" date="2021" name="PeerJ">
        <title>Extensive microbial diversity within the chicken gut microbiome revealed by metagenomics and culture.</title>
        <authorList>
            <person name="Gilroy R."/>
            <person name="Ravi A."/>
            <person name="Getino M."/>
            <person name="Pursley I."/>
            <person name="Horton D.L."/>
            <person name="Alikhan N.F."/>
            <person name="Baker D."/>
            <person name="Gharbi K."/>
            <person name="Hall N."/>
            <person name="Watson M."/>
            <person name="Adriaenssens E.M."/>
            <person name="Foster-Nyarko E."/>
            <person name="Jarju S."/>
            <person name="Secka A."/>
            <person name="Antonio M."/>
            <person name="Oren A."/>
            <person name="Chaudhuri R.R."/>
            <person name="La Ragione R."/>
            <person name="Hildebrand F."/>
            <person name="Pallen M.J."/>
        </authorList>
    </citation>
    <scope>NUCLEOTIDE SEQUENCE</scope>
    <source>
        <strain evidence="1">ChiSxjej5B17-1746</strain>
    </source>
</reference>
<protein>
    <submittedName>
        <fullName evidence="1">Aspartate/glutamate racemase family protein</fullName>
    </submittedName>
</protein>
<dbReference type="InterPro" id="IPR001920">
    <property type="entry name" value="Asp/Glu_race"/>
</dbReference>